<gene>
    <name evidence="1" type="ORF">KPSA1_01058</name>
</gene>
<evidence type="ECO:0000313" key="2">
    <source>
        <dbReference type="Proteomes" id="UP000247480"/>
    </source>
</evidence>
<reference evidence="1 2" key="1">
    <citation type="submission" date="2018-04" db="EMBL/GenBank/DDBJ databases">
        <title>Draft genome sequence of Pseudomonas syringae pv. actinidiae biovar 1 strains isolated from kiwifruit in Kagawa prefecture.</title>
        <authorList>
            <person name="Tabuchi M."/>
            <person name="Saito M."/>
            <person name="Fujiwara S."/>
            <person name="Sasa N."/>
            <person name="Akimitsu K."/>
            <person name="Gomi K."/>
            <person name="Konishi-Sugita S."/>
            <person name="Hamano K."/>
            <person name="Kataoka I."/>
        </authorList>
    </citation>
    <scope>NUCLEOTIDE SEQUENCE [LARGE SCALE GENOMIC DNA]</scope>
    <source>
        <strain evidence="1 2">MAFF212206</strain>
    </source>
</reference>
<proteinExistence type="predicted"/>
<organism evidence="1 2">
    <name type="scientific">Pseudomonas syringae pv. actinidiae</name>
    <dbReference type="NCBI Taxonomy" id="103796"/>
    <lineage>
        <taxon>Bacteria</taxon>
        <taxon>Pseudomonadati</taxon>
        <taxon>Pseudomonadota</taxon>
        <taxon>Gammaproteobacteria</taxon>
        <taxon>Pseudomonadales</taxon>
        <taxon>Pseudomonadaceae</taxon>
        <taxon>Pseudomonas</taxon>
        <taxon>Pseudomonas syringae</taxon>
    </lineage>
</organism>
<sequence length="53" mass="6281">MVFLYWVVQLDQTVTNKGKCSRSNHRFGKTPPGYNQVRLFCRQMLSVQNYGRK</sequence>
<evidence type="ECO:0000313" key="1">
    <source>
        <dbReference type="EMBL" id="GBH07698.1"/>
    </source>
</evidence>
<dbReference type="AlphaFoldDB" id="A0A2V0QB42"/>
<accession>A0A2V0QB42</accession>
<dbReference type="EMBL" id="BGJZ01000042">
    <property type="protein sequence ID" value="GBH07698.1"/>
    <property type="molecule type" value="Genomic_DNA"/>
</dbReference>
<protein>
    <submittedName>
        <fullName evidence="1">Uncharacterized protein</fullName>
    </submittedName>
</protein>
<dbReference type="Proteomes" id="UP000247480">
    <property type="component" value="Unassembled WGS sequence"/>
</dbReference>
<comment type="caution">
    <text evidence="1">The sequence shown here is derived from an EMBL/GenBank/DDBJ whole genome shotgun (WGS) entry which is preliminary data.</text>
</comment>
<name>A0A2V0QB42_PSESF</name>